<evidence type="ECO:0000313" key="2">
    <source>
        <dbReference type="Proteomes" id="UP001174909"/>
    </source>
</evidence>
<reference evidence="1" key="1">
    <citation type="submission" date="2023-03" db="EMBL/GenBank/DDBJ databases">
        <authorList>
            <person name="Steffen K."/>
            <person name="Cardenas P."/>
        </authorList>
    </citation>
    <scope>NUCLEOTIDE SEQUENCE</scope>
</reference>
<protein>
    <submittedName>
        <fullName evidence="1">Uncharacterized protein</fullName>
    </submittedName>
</protein>
<dbReference type="Proteomes" id="UP001174909">
    <property type="component" value="Unassembled WGS sequence"/>
</dbReference>
<organism evidence="1 2">
    <name type="scientific">Geodia barretti</name>
    <name type="common">Barrett's horny sponge</name>
    <dbReference type="NCBI Taxonomy" id="519541"/>
    <lineage>
        <taxon>Eukaryota</taxon>
        <taxon>Metazoa</taxon>
        <taxon>Porifera</taxon>
        <taxon>Demospongiae</taxon>
        <taxon>Heteroscleromorpha</taxon>
        <taxon>Tetractinellida</taxon>
        <taxon>Astrophorina</taxon>
        <taxon>Geodiidae</taxon>
        <taxon>Geodia</taxon>
    </lineage>
</organism>
<name>A0AA35QZF1_GEOBA</name>
<comment type="caution">
    <text evidence="1">The sequence shown here is derived from an EMBL/GenBank/DDBJ whole genome shotgun (WGS) entry which is preliminary data.</text>
</comment>
<proteinExistence type="predicted"/>
<accession>A0AA35QZF1</accession>
<evidence type="ECO:0000313" key="1">
    <source>
        <dbReference type="EMBL" id="CAI7997234.1"/>
    </source>
</evidence>
<dbReference type="EMBL" id="CASHTH010000300">
    <property type="protein sequence ID" value="CAI7997234.1"/>
    <property type="molecule type" value="Genomic_DNA"/>
</dbReference>
<sequence>MNTKWNCGWVFELGSISAGSSTFLHIYYVGTNWNCGAVMELLADGVMLENHRVSVSKAKTTLPGAGQWWNHLRNVA</sequence>
<dbReference type="AlphaFoldDB" id="A0AA35QZF1"/>
<gene>
    <name evidence="1" type="ORF">GBAR_LOCUS2114</name>
</gene>
<keyword evidence="2" id="KW-1185">Reference proteome</keyword>